<dbReference type="STRING" id="684552.SAMN04489719_1676"/>
<reference evidence="2" key="1">
    <citation type="submission" date="2016-10" db="EMBL/GenBank/DDBJ databases">
        <authorList>
            <person name="Varghese N."/>
            <person name="Submissions S."/>
        </authorList>
    </citation>
    <scope>NUCLEOTIDE SEQUENCE [LARGE SCALE GENOMIC DNA]</scope>
    <source>
        <strain evidence="2">DSM 22965</strain>
    </source>
</reference>
<sequence length="476" mass="49178">MTTATVVGAGPNGLTAAAVLARAGLEVTVLERLDHVGGAAASAPAFGDQAIVDLGAAGHPFGAASPAFRALGLDRPELGEHRLEWVHAEHPMAHPLPGGRAAILHRDAEATARELGVDGDAWLRLHAPATERPYATAASILGPLTRWPDDPLLLASIGVRGAWPASLLARTVFRSGAAQALFAGSSTHATLPLGSLVTSGFGVAFGGLGHSVGWPFARGGTQSIADALRHVAESAGARIETGVEVRDLAEVTGDVVLLDLTPHQLLRLAGLDLPTGYARRLGGWRYGPAVSKLDLLLDGPIPWADPRVAGAGTVHVGGTLREIAEAEADVARGRMPERPFVLLTQPTAADPSRAPAGKHLVWAYAHVPHAWPGDASAAIEAQIERFAPGFGERVLERISTPPAALELWNPNLVGGSIGGGSLAGTQQLLRPRLVDPYRVPTPGRVFLCSSSAPPGGGVHGMSGWHAAHAALRALGE</sequence>
<dbReference type="AlphaFoldDB" id="A0A1H1PXU7"/>
<dbReference type="InterPro" id="IPR036188">
    <property type="entry name" value="FAD/NAD-bd_sf"/>
</dbReference>
<organism evidence="1 2">
    <name type="scientific">Agrococcus carbonis</name>
    <dbReference type="NCBI Taxonomy" id="684552"/>
    <lineage>
        <taxon>Bacteria</taxon>
        <taxon>Bacillati</taxon>
        <taxon>Actinomycetota</taxon>
        <taxon>Actinomycetes</taxon>
        <taxon>Micrococcales</taxon>
        <taxon>Microbacteriaceae</taxon>
        <taxon>Agrococcus</taxon>
    </lineage>
</organism>
<dbReference type="SUPFAM" id="SSF51905">
    <property type="entry name" value="FAD/NAD(P)-binding domain"/>
    <property type="match status" value="1"/>
</dbReference>
<dbReference type="Proteomes" id="UP000199649">
    <property type="component" value="Chromosome I"/>
</dbReference>
<accession>A0A1H1PXU7</accession>
<dbReference type="Pfam" id="PF13450">
    <property type="entry name" value="NAD_binding_8"/>
    <property type="match status" value="1"/>
</dbReference>
<dbReference type="Gene3D" id="3.90.660.50">
    <property type="match status" value="1"/>
</dbReference>
<dbReference type="PANTHER" id="PTHR10668:SF105">
    <property type="entry name" value="DEHYDROGENASE-RELATED"/>
    <property type="match status" value="1"/>
</dbReference>
<keyword evidence="2" id="KW-1185">Reference proteome</keyword>
<dbReference type="PANTHER" id="PTHR10668">
    <property type="entry name" value="PHYTOENE DEHYDROGENASE"/>
    <property type="match status" value="1"/>
</dbReference>
<evidence type="ECO:0000313" key="1">
    <source>
        <dbReference type="EMBL" id="SDS15980.1"/>
    </source>
</evidence>
<gene>
    <name evidence="1" type="ORF">SAMN04489719_1676</name>
</gene>
<dbReference type="PRINTS" id="PR00419">
    <property type="entry name" value="ADXRDTASE"/>
</dbReference>
<evidence type="ECO:0000313" key="2">
    <source>
        <dbReference type="Proteomes" id="UP000199649"/>
    </source>
</evidence>
<dbReference type="Gene3D" id="3.50.50.60">
    <property type="entry name" value="FAD/NAD(P)-binding domain"/>
    <property type="match status" value="2"/>
</dbReference>
<name>A0A1H1PXU7_9MICO</name>
<proteinExistence type="predicted"/>
<protein>
    <submittedName>
        <fullName evidence="1">Phytoene dehydrogenase-related protein</fullName>
    </submittedName>
</protein>
<dbReference type="EMBL" id="LT629734">
    <property type="protein sequence ID" value="SDS15980.1"/>
    <property type="molecule type" value="Genomic_DNA"/>
</dbReference>
<dbReference type="RefSeq" id="WP_231945447.1">
    <property type="nucleotide sequence ID" value="NZ_LT629734.1"/>
</dbReference>